<dbReference type="Pfam" id="PF01239">
    <property type="entry name" value="PPTA"/>
    <property type="match status" value="3"/>
</dbReference>
<reference evidence="8 9" key="1">
    <citation type="journal article" date="2020" name="G3 (Bethesda)">
        <title>Improved Reference Genome for Cyclotella cryptica CCMP332, a Model for Cell Wall Morphogenesis, Salinity Adaptation, and Lipid Production in Diatoms (Bacillariophyta).</title>
        <authorList>
            <person name="Roberts W.R."/>
            <person name="Downey K.M."/>
            <person name="Ruck E.C."/>
            <person name="Traller J.C."/>
            <person name="Alverson A.J."/>
        </authorList>
    </citation>
    <scope>NUCLEOTIDE SEQUENCE [LARGE SCALE GENOMIC DNA]</scope>
    <source>
        <strain evidence="8 9">CCMP332</strain>
    </source>
</reference>
<comment type="function">
    <text evidence="6">Catalyzes the transfer of a geranyl-geranyl moiety from geranyl-geranyl pyrophosphate to cysteines occuring in specific C-terminal amino acid sequences.</text>
</comment>
<sequence length="511" mass="57835">MHGQKRSEYKSRLLNPEAASNLASKAQQWNALSQELLSQRRRLFGFSPSPLADAGTATDAPPPSPQILLTLTEKMLTVNPDPSHLWNIRREMLLYLIQIGSSTFDVQPELKLTAHCLQRNPKAYATWFHRKWSIAYLLSHVHISNEASFPTQQHQNEHMASAKLIVQTELDLCAQFLLMDERNFHCWNYRRFVVALLGSYGRIVNDYPVRSEKSESKSDTDNSYGVNSYTGTWSVWLDLLNDQEETSTGVLQKALMGAQISPSSIGVVSSLDEGGDLSNNISRIATMSKTELNELIFSEWEFTTSKIQDNFSNGSAFHYRSKLLPIVVDARMVASSGSGNVGIGDAASPAKEQSARLTMAREEWEDILLNAIFTEPDDQTPWWYHRFIVAWAKPSFDVKEDEYNALRANYESLLSDMADSLRELLEVEKENDMDENVENRDESKGIKCKWAYLGLHLVLSSLIKIQLEKQDDSSSEYASVLLEEAKECLDALMVIDPCRSERYKLLADEAI</sequence>
<keyword evidence="3 6" id="KW-0808">Transferase</keyword>
<evidence type="ECO:0000256" key="7">
    <source>
        <dbReference type="SAM" id="Coils"/>
    </source>
</evidence>
<dbReference type="PANTHER" id="PTHR11129">
    <property type="entry name" value="PROTEIN FARNESYLTRANSFERASE ALPHA SUBUNIT/RAB GERANYLGERANYL TRANSFERASE ALPHA SUBUNIT"/>
    <property type="match status" value="1"/>
</dbReference>
<evidence type="ECO:0000256" key="6">
    <source>
        <dbReference type="RuleBase" id="RU367120"/>
    </source>
</evidence>
<feature type="coiled-coil region" evidence="7">
    <location>
        <begin position="403"/>
        <end position="430"/>
    </location>
</feature>
<evidence type="ECO:0000313" key="8">
    <source>
        <dbReference type="EMBL" id="KAL3794761.1"/>
    </source>
</evidence>
<name>A0ABD3Q5G4_9STRA</name>
<dbReference type="Proteomes" id="UP001516023">
    <property type="component" value="Unassembled WGS sequence"/>
</dbReference>
<accession>A0ABD3Q5G4</accession>
<dbReference type="InterPro" id="IPR002088">
    <property type="entry name" value="Prenyl_trans_a"/>
</dbReference>
<dbReference type="EMBL" id="JABMIG020000077">
    <property type="protein sequence ID" value="KAL3794761.1"/>
    <property type="molecule type" value="Genomic_DNA"/>
</dbReference>
<dbReference type="EC" id="2.5.1.60" evidence="6"/>
<dbReference type="PANTHER" id="PTHR11129:SF2">
    <property type="entry name" value="GERANYLGERANYL TRANSFERASE TYPE-2 SUBUNIT ALPHA"/>
    <property type="match status" value="1"/>
</dbReference>
<evidence type="ECO:0000256" key="2">
    <source>
        <dbReference type="ARBA" id="ARBA00022602"/>
    </source>
</evidence>
<evidence type="ECO:0000256" key="5">
    <source>
        <dbReference type="ARBA" id="ARBA00047658"/>
    </source>
</evidence>
<dbReference type="GO" id="GO:0097354">
    <property type="term" value="P:prenylation"/>
    <property type="evidence" value="ECO:0007669"/>
    <property type="project" value="UniProtKB-UniRule"/>
</dbReference>
<dbReference type="Gene3D" id="1.25.40.120">
    <property type="entry name" value="Protein prenylyltransferase"/>
    <property type="match status" value="2"/>
</dbReference>
<dbReference type="PROSITE" id="PS51147">
    <property type="entry name" value="PFTA"/>
    <property type="match status" value="2"/>
</dbReference>
<keyword evidence="7" id="KW-0175">Coiled coil</keyword>
<protein>
    <recommendedName>
        <fullName evidence="6">Geranylgeranyl transferase type-2 subunit alpha</fullName>
        <ecNumber evidence="6">2.5.1.60</ecNumber>
    </recommendedName>
    <alternativeName>
        <fullName evidence="6">Geranylgeranyl transferase type II subunit alpha</fullName>
    </alternativeName>
</protein>
<evidence type="ECO:0000256" key="4">
    <source>
        <dbReference type="ARBA" id="ARBA00022737"/>
    </source>
</evidence>
<keyword evidence="2 6" id="KW-0637">Prenyltransferase</keyword>
<organism evidence="8 9">
    <name type="scientific">Cyclotella cryptica</name>
    <dbReference type="NCBI Taxonomy" id="29204"/>
    <lineage>
        <taxon>Eukaryota</taxon>
        <taxon>Sar</taxon>
        <taxon>Stramenopiles</taxon>
        <taxon>Ochrophyta</taxon>
        <taxon>Bacillariophyta</taxon>
        <taxon>Coscinodiscophyceae</taxon>
        <taxon>Thalassiosirophycidae</taxon>
        <taxon>Stephanodiscales</taxon>
        <taxon>Stephanodiscaceae</taxon>
        <taxon>Cyclotella</taxon>
    </lineage>
</organism>
<dbReference type="AlphaFoldDB" id="A0ABD3Q5G4"/>
<comment type="caution">
    <text evidence="8">The sequence shown here is derived from an EMBL/GenBank/DDBJ whole genome shotgun (WGS) entry which is preliminary data.</text>
</comment>
<keyword evidence="9" id="KW-1185">Reference proteome</keyword>
<evidence type="ECO:0000256" key="1">
    <source>
        <dbReference type="ARBA" id="ARBA00006734"/>
    </source>
</evidence>
<evidence type="ECO:0000256" key="3">
    <source>
        <dbReference type="ARBA" id="ARBA00022679"/>
    </source>
</evidence>
<keyword evidence="4" id="KW-0677">Repeat</keyword>
<comment type="catalytic activity">
    <reaction evidence="5 6">
        <text>geranylgeranyl diphosphate + L-cysteinyl-[protein] = S-geranylgeranyl-L-cysteinyl-[protein] + diphosphate</text>
        <dbReference type="Rhea" id="RHEA:21240"/>
        <dbReference type="Rhea" id="RHEA-COMP:10131"/>
        <dbReference type="Rhea" id="RHEA-COMP:11537"/>
        <dbReference type="ChEBI" id="CHEBI:29950"/>
        <dbReference type="ChEBI" id="CHEBI:33019"/>
        <dbReference type="ChEBI" id="CHEBI:57533"/>
        <dbReference type="ChEBI" id="CHEBI:86021"/>
        <dbReference type="EC" id="2.5.1.60"/>
    </reaction>
</comment>
<dbReference type="SUPFAM" id="SSF48439">
    <property type="entry name" value="Protein prenylyltransferase"/>
    <property type="match status" value="1"/>
</dbReference>
<evidence type="ECO:0000313" key="9">
    <source>
        <dbReference type="Proteomes" id="UP001516023"/>
    </source>
</evidence>
<gene>
    <name evidence="8" type="ORF">HJC23_012771</name>
</gene>
<proteinExistence type="inferred from homology"/>
<dbReference type="GO" id="GO:0004663">
    <property type="term" value="F:Rab geranylgeranyltransferase activity"/>
    <property type="evidence" value="ECO:0007669"/>
    <property type="project" value="UniProtKB-UniRule"/>
</dbReference>
<comment type="similarity">
    <text evidence="1 6">Belongs to the protein prenyltransferase subunit alpha family.</text>
</comment>